<dbReference type="PROSITE" id="PS51782">
    <property type="entry name" value="LYSM"/>
    <property type="match status" value="1"/>
</dbReference>
<feature type="domain" description="LysM" evidence="1">
    <location>
        <begin position="473"/>
        <end position="517"/>
    </location>
</feature>
<evidence type="ECO:0000313" key="2">
    <source>
        <dbReference type="EMBL" id="SJZ65740.1"/>
    </source>
</evidence>
<dbReference type="Gene3D" id="3.10.350.10">
    <property type="entry name" value="LysM domain"/>
    <property type="match status" value="1"/>
</dbReference>
<reference evidence="2 3" key="1">
    <citation type="submission" date="2017-02" db="EMBL/GenBank/DDBJ databases">
        <authorList>
            <person name="Peterson S.W."/>
        </authorList>
    </citation>
    <scope>NUCLEOTIDE SEQUENCE [LARGE SCALE GENOMIC DNA]</scope>
    <source>
        <strain evidence="2 3">DSM 15102</strain>
    </source>
</reference>
<dbReference type="Pfam" id="PF12673">
    <property type="entry name" value="SipL"/>
    <property type="match status" value="3"/>
</dbReference>
<evidence type="ECO:0000313" key="3">
    <source>
        <dbReference type="Proteomes" id="UP000196365"/>
    </source>
</evidence>
<organism evidence="2 3">
    <name type="scientific">Garciella nitratireducens DSM 15102</name>
    <dbReference type="NCBI Taxonomy" id="1121911"/>
    <lineage>
        <taxon>Bacteria</taxon>
        <taxon>Bacillati</taxon>
        <taxon>Bacillota</taxon>
        <taxon>Clostridia</taxon>
        <taxon>Eubacteriales</taxon>
        <taxon>Eubacteriaceae</taxon>
        <taxon>Garciella</taxon>
    </lineage>
</organism>
<name>A0A1T4MF96_9FIRM</name>
<dbReference type="Proteomes" id="UP000196365">
    <property type="component" value="Unassembled WGS sequence"/>
</dbReference>
<dbReference type="InterPro" id="IPR018392">
    <property type="entry name" value="LysM"/>
</dbReference>
<dbReference type="OrthoDB" id="9779340at2"/>
<dbReference type="RefSeq" id="WP_087678746.1">
    <property type="nucleotide sequence ID" value="NZ_FUWV01000007.1"/>
</dbReference>
<gene>
    <name evidence="2" type="ORF">SAMN02745973_01313</name>
</gene>
<dbReference type="InterPro" id="IPR036779">
    <property type="entry name" value="LysM_dom_sf"/>
</dbReference>
<dbReference type="CDD" id="cd00118">
    <property type="entry name" value="LysM"/>
    <property type="match status" value="1"/>
</dbReference>
<sequence length="526" mass="61028">MPLELIKEYLDVDQELKRFSTQTMIEENVVVPDFKPDIFKVLSVKGNIQVNNQVIENNKFFVEGSVDCLVLYQTEEDGIKLQNINVQIPFTQTIEVEEDGNIYASLNTDVEYLDFDFINSRKLNIRGVLGLKGKFIKKEQYPLIRDIKGLEDLQMLRKWIQITTITDKIKDQAMVKEQIDIGEMPGIVEIIKSQARVLEKEITLENEKIMMNGTIEVELIYVGEDKDCQSVEYLEYKMPFAHIIESSSLKEASNYECKMHSYIEEILTQVNSNEEGKFNILDIEVLIGIEGDIYQDQEIESIIDAYSPSIQTNLEKEKIDCLKMVKNEKIQTTVKEKISTSIEQSGIQRIIFIDGQGKVAETKRQEDQWIVEGVVEAEILYQAVGEEEKYEIIKKEIPFTQVFDFDLKEDVKADVLIKVHHIGSQLLGDDEIELKIVLNMQCQLFQSTEFYYINEIEELAETQEEESNQAKISVYFKQPNDSLWEIAKRYRITMEEIISQNQIEDQENIPNYTPIIIARNSKLNQI</sequence>
<evidence type="ECO:0000259" key="1">
    <source>
        <dbReference type="PROSITE" id="PS51782"/>
    </source>
</evidence>
<dbReference type="Pfam" id="PF01476">
    <property type="entry name" value="LysM"/>
    <property type="match status" value="1"/>
</dbReference>
<dbReference type="InterPro" id="IPR024300">
    <property type="entry name" value="SipL_SPOCS_dom"/>
</dbReference>
<proteinExistence type="predicted"/>
<accession>A0A1T4MF96</accession>
<dbReference type="SUPFAM" id="SSF54106">
    <property type="entry name" value="LysM domain"/>
    <property type="match status" value="1"/>
</dbReference>
<dbReference type="AlphaFoldDB" id="A0A1T4MF96"/>
<dbReference type="EMBL" id="FUWV01000007">
    <property type="protein sequence ID" value="SJZ65740.1"/>
    <property type="molecule type" value="Genomic_DNA"/>
</dbReference>
<keyword evidence="3" id="KW-1185">Reference proteome</keyword>
<protein>
    <submittedName>
        <fullName evidence="2">LysM domain-containing protein</fullName>
    </submittedName>
</protein>